<sequence length="269" mass="27935">MSALTLTLKVALQQRVDLSPLVPERLAGKSPVEIAALELASGNRRLRVGDIFEIAGSDASELVIQGSCDRLDRIGQGMGCGRIVVDGDAGAYLGLDMRGGAIEVRGSVGAYAASRLEGGLIHIRGNAGDFLGAALAGEPRGMRGGTVIVEGSAGDRAGDRMRRGQVLIEGNAGCYCGSRMVAGTLAVLGQVGEGPGFGMRRGTLLFASPPPLLPTFNECGVFDLGFLALLVSSWRGLPGRFATLPPRTRVRRYVGDMAGGGKGEILVWV</sequence>
<comment type="caution">
    <text evidence="1">The sequence shown here is derived from an EMBL/GenBank/DDBJ whole genome shotgun (WGS) entry which is preliminary data.</text>
</comment>
<dbReference type="PANTHER" id="PTHR39673:SF5">
    <property type="entry name" value="TUNGSTEN-CONTAINING FORMYLMETHANOFURAN DEHYDROGENASE 2 SUBUNIT C"/>
    <property type="match status" value="1"/>
</dbReference>
<dbReference type="GO" id="GO:0015948">
    <property type="term" value="P:methanogenesis"/>
    <property type="evidence" value="ECO:0007669"/>
    <property type="project" value="InterPro"/>
</dbReference>
<dbReference type="RefSeq" id="WP_147799066.1">
    <property type="nucleotide sequence ID" value="NZ_VPFL01000005.1"/>
</dbReference>
<dbReference type="AlphaFoldDB" id="A0A5C7EW01"/>
<gene>
    <name evidence="1" type="ORF">FR698_04890</name>
</gene>
<dbReference type="SUPFAM" id="SSF69336">
    <property type="entry name" value="Alpha subunit of glutamate synthase, C-terminal domain"/>
    <property type="match status" value="1"/>
</dbReference>
<dbReference type="PANTHER" id="PTHR39673">
    <property type="entry name" value="TUNGSTEN FORMYLMETHANOFURAN DEHYDROGENASE, SUBUNIT C (FWDC)"/>
    <property type="match status" value="1"/>
</dbReference>
<dbReference type="NCBIfam" id="TIGR03122">
    <property type="entry name" value="one_C_dehyd_C"/>
    <property type="match status" value="1"/>
</dbReference>
<name>A0A5C7EW01_9PROT</name>
<dbReference type="InterPro" id="IPR017550">
    <property type="entry name" value="Formylmethanofuran_DH_suC"/>
</dbReference>
<dbReference type="Gene3D" id="2.160.20.60">
    <property type="entry name" value="Glutamate synthase, alpha subunit, C-terminal domain"/>
    <property type="match status" value="2"/>
</dbReference>
<organism evidence="1 2">
    <name type="scientific">Pelomicrobium methylotrophicum</name>
    <dbReference type="NCBI Taxonomy" id="2602750"/>
    <lineage>
        <taxon>Bacteria</taxon>
        <taxon>Pseudomonadati</taxon>
        <taxon>Pseudomonadota</taxon>
        <taxon>Hydrogenophilia</taxon>
        <taxon>Hydrogenophilia incertae sedis</taxon>
        <taxon>Pelomicrobium</taxon>
    </lineage>
</organism>
<dbReference type="Proteomes" id="UP000321201">
    <property type="component" value="Unassembled WGS sequence"/>
</dbReference>
<dbReference type="EMBL" id="VPFL01000005">
    <property type="protein sequence ID" value="TXF12574.1"/>
    <property type="molecule type" value="Genomic_DNA"/>
</dbReference>
<evidence type="ECO:0000313" key="2">
    <source>
        <dbReference type="Proteomes" id="UP000321201"/>
    </source>
</evidence>
<keyword evidence="2" id="KW-1185">Reference proteome</keyword>
<protein>
    <submittedName>
        <fullName evidence="1">Formylmethanofuran dehydrogenase subunit C</fullName>
    </submittedName>
</protein>
<dbReference type="InterPro" id="IPR036485">
    <property type="entry name" value="Glu_synth_asu_C_sf"/>
</dbReference>
<reference evidence="1 2" key="1">
    <citation type="submission" date="2019-08" db="EMBL/GenBank/DDBJ databases">
        <title>Pelomicrobium methylotrophicum gen. nov., sp. nov. a moderately thermophilic, facultatively anaerobic, lithoautotrophic and methylotrophic bacterium isolated from a terrestrial mud volcano.</title>
        <authorList>
            <person name="Slobodkina G.B."/>
            <person name="Merkel A.Y."/>
            <person name="Slobodkin A.I."/>
        </authorList>
    </citation>
    <scope>NUCLEOTIDE SEQUENCE [LARGE SCALE GENOMIC DNA]</scope>
    <source>
        <strain evidence="1 2">SM250</strain>
    </source>
</reference>
<accession>A0A5C7EW01</accession>
<dbReference type="OrthoDB" id="8562860at2"/>
<dbReference type="GO" id="GO:0046914">
    <property type="term" value="F:transition metal ion binding"/>
    <property type="evidence" value="ECO:0007669"/>
    <property type="project" value="InterPro"/>
</dbReference>
<proteinExistence type="predicted"/>
<evidence type="ECO:0000313" key="1">
    <source>
        <dbReference type="EMBL" id="TXF12574.1"/>
    </source>
</evidence>
<dbReference type="InParanoid" id="A0A5C7EW01"/>
<dbReference type="GO" id="GO:0018493">
    <property type="term" value="F:formylmethanofuran dehydrogenase activity"/>
    <property type="evidence" value="ECO:0007669"/>
    <property type="project" value="InterPro"/>
</dbReference>